<dbReference type="EMBL" id="REGN01007333">
    <property type="protein sequence ID" value="RNA06609.1"/>
    <property type="molecule type" value="Genomic_DNA"/>
</dbReference>
<dbReference type="Proteomes" id="UP000276133">
    <property type="component" value="Unassembled WGS sequence"/>
</dbReference>
<reference evidence="1 2" key="1">
    <citation type="journal article" date="2018" name="Sci. Rep.">
        <title>Genomic signatures of local adaptation to the degree of environmental predictability in rotifers.</title>
        <authorList>
            <person name="Franch-Gras L."/>
            <person name="Hahn C."/>
            <person name="Garcia-Roger E.M."/>
            <person name="Carmona M.J."/>
            <person name="Serra M."/>
            <person name="Gomez A."/>
        </authorList>
    </citation>
    <scope>NUCLEOTIDE SEQUENCE [LARGE SCALE GENOMIC DNA]</scope>
    <source>
        <strain evidence="1">HYR1</strain>
    </source>
</reference>
<name>A0A3M7Q5S4_BRAPC</name>
<keyword evidence="2" id="KW-1185">Reference proteome</keyword>
<dbReference type="AlphaFoldDB" id="A0A3M7Q5S4"/>
<comment type="caution">
    <text evidence="1">The sequence shown here is derived from an EMBL/GenBank/DDBJ whole genome shotgun (WGS) entry which is preliminary data.</text>
</comment>
<gene>
    <name evidence="1" type="ORF">BpHYR1_026255</name>
</gene>
<proteinExistence type="predicted"/>
<evidence type="ECO:0000313" key="1">
    <source>
        <dbReference type="EMBL" id="RNA06609.1"/>
    </source>
</evidence>
<sequence length="69" mass="8405">MKNDWKNSLTVVENKADIFIIFHKKILQYSAIYFFTPILPKISFLRQKRCNKQEFLFKLYLKFTISNKI</sequence>
<organism evidence="1 2">
    <name type="scientific">Brachionus plicatilis</name>
    <name type="common">Marine rotifer</name>
    <name type="synonym">Brachionus muelleri</name>
    <dbReference type="NCBI Taxonomy" id="10195"/>
    <lineage>
        <taxon>Eukaryota</taxon>
        <taxon>Metazoa</taxon>
        <taxon>Spiralia</taxon>
        <taxon>Gnathifera</taxon>
        <taxon>Rotifera</taxon>
        <taxon>Eurotatoria</taxon>
        <taxon>Monogononta</taxon>
        <taxon>Pseudotrocha</taxon>
        <taxon>Ploima</taxon>
        <taxon>Brachionidae</taxon>
        <taxon>Brachionus</taxon>
    </lineage>
</organism>
<accession>A0A3M7Q5S4</accession>
<protein>
    <submittedName>
        <fullName evidence="1">Uncharacterized protein</fullName>
    </submittedName>
</protein>
<evidence type="ECO:0000313" key="2">
    <source>
        <dbReference type="Proteomes" id="UP000276133"/>
    </source>
</evidence>